<dbReference type="InterPro" id="IPR010982">
    <property type="entry name" value="Lambda_DNA-bd_dom_sf"/>
</dbReference>
<dbReference type="Pfam" id="PF21716">
    <property type="entry name" value="dnstrm_HI1420"/>
    <property type="match status" value="1"/>
</dbReference>
<dbReference type="PANTHER" id="PTHR40275:SF1">
    <property type="entry name" value="SSL7038 PROTEIN"/>
    <property type="match status" value="1"/>
</dbReference>
<keyword evidence="3" id="KW-1185">Reference proteome</keyword>
<dbReference type="CDD" id="cd00093">
    <property type="entry name" value="HTH_XRE"/>
    <property type="match status" value="1"/>
</dbReference>
<dbReference type="EMBL" id="LGSZ01000019">
    <property type="protein sequence ID" value="KPH82474.1"/>
    <property type="molecule type" value="Genomic_DNA"/>
</dbReference>
<dbReference type="RefSeq" id="WP_054207567.1">
    <property type="nucleotide sequence ID" value="NZ_LGSZ01000019.1"/>
</dbReference>
<reference evidence="2 3" key="1">
    <citation type="submission" date="2015-07" db="EMBL/GenBank/DDBJ databases">
        <title>Whole genome sequencing of Bosea vaviloviae isolated from cave pool.</title>
        <authorList>
            <person name="Tan N.E.H."/>
            <person name="Lee Y.P."/>
            <person name="Gan H.M."/>
            <person name="Barton H."/>
            <person name="Savka M.A."/>
        </authorList>
    </citation>
    <scope>NUCLEOTIDE SEQUENCE [LARGE SCALE GENOMIC DNA]</scope>
    <source>
        <strain evidence="2 3">SD260</strain>
    </source>
</reference>
<protein>
    <recommendedName>
        <fullName evidence="1">HTH cro/C1-type domain-containing protein</fullName>
    </recommendedName>
</protein>
<dbReference type="PANTHER" id="PTHR40275">
    <property type="entry name" value="SSL7038 PROTEIN"/>
    <property type="match status" value="1"/>
</dbReference>
<comment type="caution">
    <text evidence="2">The sequence shown here is derived from an EMBL/GenBank/DDBJ whole genome shotgun (WGS) entry which is preliminary data.</text>
</comment>
<evidence type="ECO:0000313" key="2">
    <source>
        <dbReference type="EMBL" id="KPH82474.1"/>
    </source>
</evidence>
<dbReference type="PATRIC" id="fig|1526658.3.peg.1204"/>
<accession>A0A0N1N4Z3</accession>
<dbReference type="AlphaFoldDB" id="A0A0N1N4Z3"/>
<proteinExistence type="predicted"/>
<dbReference type="Proteomes" id="UP000037822">
    <property type="component" value="Unassembled WGS sequence"/>
</dbReference>
<evidence type="ECO:0000313" key="3">
    <source>
        <dbReference type="Proteomes" id="UP000037822"/>
    </source>
</evidence>
<dbReference type="InterPro" id="IPR001387">
    <property type="entry name" value="Cro/C1-type_HTH"/>
</dbReference>
<sequence>MTVNPDHVSRPYDIAELVADPEVARAFLDEIVADGDPHEIAEAIGMVARAQGMTKLAGEAGMSRESLYRALSANGNPTLSTLLAVLKALGFKLSGVERISPA</sequence>
<evidence type="ECO:0000259" key="1">
    <source>
        <dbReference type="PROSITE" id="PS50943"/>
    </source>
</evidence>
<dbReference type="NCBIfam" id="TIGR02684">
    <property type="entry name" value="dnstrm_HI1420"/>
    <property type="match status" value="1"/>
</dbReference>
<dbReference type="Gene3D" id="1.10.260.40">
    <property type="entry name" value="lambda repressor-like DNA-binding domains"/>
    <property type="match status" value="1"/>
</dbReference>
<name>A0A0N1N4Z3_9HYPH</name>
<feature type="domain" description="HTH cro/C1-type" evidence="1">
    <location>
        <begin position="53"/>
        <end position="96"/>
    </location>
</feature>
<dbReference type="OrthoDB" id="9798416at2"/>
<organism evidence="2 3">
    <name type="scientific">Bosea vaviloviae</name>
    <dbReference type="NCBI Taxonomy" id="1526658"/>
    <lineage>
        <taxon>Bacteria</taxon>
        <taxon>Pseudomonadati</taxon>
        <taxon>Pseudomonadota</taxon>
        <taxon>Alphaproteobacteria</taxon>
        <taxon>Hyphomicrobiales</taxon>
        <taxon>Boseaceae</taxon>
        <taxon>Bosea</taxon>
    </lineage>
</organism>
<gene>
    <name evidence="2" type="ORF">AE618_02990</name>
</gene>
<dbReference type="InterPro" id="IPR014057">
    <property type="entry name" value="HI1420"/>
</dbReference>
<dbReference type="GO" id="GO:0003677">
    <property type="term" value="F:DNA binding"/>
    <property type="evidence" value="ECO:0007669"/>
    <property type="project" value="InterPro"/>
</dbReference>
<dbReference type="PROSITE" id="PS50943">
    <property type="entry name" value="HTH_CROC1"/>
    <property type="match status" value="1"/>
</dbReference>
<dbReference type="SUPFAM" id="SSF47413">
    <property type="entry name" value="lambda repressor-like DNA-binding domains"/>
    <property type="match status" value="1"/>
</dbReference>